<proteinExistence type="predicted"/>
<dbReference type="RefSeq" id="WP_340473548.1">
    <property type="nucleotide sequence ID" value="NZ_JBBMLE010000003.1"/>
</dbReference>
<dbReference type="Proteomes" id="UP001498501">
    <property type="component" value="Unassembled WGS sequence"/>
</dbReference>
<keyword evidence="2" id="KW-0472">Membrane</keyword>
<protein>
    <submittedName>
        <fullName evidence="3">Phage tail tape measure protein</fullName>
    </submittedName>
</protein>
<organism evidence="3 4">
    <name type="scientific">Acinetobacter junii</name>
    <dbReference type="NCBI Taxonomy" id="40215"/>
    <lineage>
        <taxon>Bacteria</taxon>
        <taxon>Pseudomonadati</taxon>
        <taxon>Pseudomonadota</taxon>
        <taxon>Gammaproteobacteria</taxon>
        <taxon>Moraxellales</taxon>
        <taxon>Moraxellaceae</taxon>
        <taxon>Acinetobacter</taxon>
    </lineage>
</organism>
<feature type="compositionally biased region" description="Basic and acidic residues" evidence="1">
    <location>
        <begin position="453"/>
        <end position="469"/>
    </location>
</feature>
<evidence type="ECO:0000313" key="3">
    <source>
        <dbReference type="EMBL" id="MEK0251208.1"/>
    </source>
</evidence>
<gene>
    <name evidence="3" type="ORF">WM018_01495</name>
</gene>
<feature type="region of interest" description="Disordered" evidence="1">
    <location>
        <begin position="439"/>
        <end position="469"/>
    </location>
</feature>
<feature type="transmembrane region" description="Helical" evidence="2">
    <location>
        <begin position="76"/>
        <end position="103"/>
    </location>
</feature>
<dbReference type="EMBL" id="JBBMLE010000003">
    <property type="protein sequence ID" value="MEK0251208.1"/>
    <property type="molecule type" value="Genomic_DNA"/>
</dbReference>
<sequence>MATTSLGRLTLDLVAQIGQYVGPLNQAERRTVDSTNKMNKAFTSFKDQMNQSLNGSQIGSLIEGVSGRLSTLQGGLLGVTAAAAGMAVGGMVVAAGGLSVLAIETAKANVEMMRFAAISNTSIESFQGLASAAQTFGVTQEQMADQLKDFNEKIGEFTSVGGGEAKDFFEQIAVKTEKGAEGAKKLAEEMSKMDGVTALQTYVDKLEEAGLNQQQMSYYLESMGNDLTKIAPLLLNGGQLWKDYQVALENAGVLTSKEAAEQSMVLAAQTESVQIQFGALKNQLAQAVMPALSGVIGYFLEGSGKGGQFAGIIEAIGIAARGTAALVLGLAGGIKTIVTLITGAMNVFGNLGQTVVNFWNAPTLKGKGMALVDGFVNNGNILVNTAKSVADTAKKAYGSISNVVSSQTGQYDALTQSILNNQKAQQEWAKKGGKGLISGLSQNKELNPVNKMPKNDSSNREADRLRKESERSILEQAKLAKDILYDYGTEFVRIEADLTKEIERINKATLSASEKDKLILEAKSISESRKRIYLLEYQQSVDSWEWSEERKLSKSAEINKARIDATLGMTKSERDIRKQSIDSIFNYEMNKIYIAKNEAAKSAADNWSRTSSEMMGGDAFYGLGQERSDRYKESFAVFETQSDLLNQQEQDPNADFVLIAQQREAIWQAHNDRMAMIERQYESDSLNLKLSTYGGILSASADFFGAMLGNSNDAYKALFFAQKSFALAQAGMNVYKSASDAYANEPGTVWQKMGAAALATLESGKFVALLEAATPVGMAHSGIDNIPNEGTWLLDKGERVLSPRQNTDLTSYLNNQKQGSTSSVQISQQITFADGSAKVDTQGQKDVAQSLDNAMSAWARRESRQGGVLYNLVRK</sequence>
<evidence type="ECO:0000256" key="2">
    <source>
        <dbReference type="SAM" id="Phobius"/>
    </source>
</evidence>
<evidence type="ECO:0000313" key="4">
    <source>
        <dbReference type="Proteomes" id="UP001498501"/>
    </source>
</evidence>
<keyword evidence="4" id="KW-1185">Reference proteome</keyword>
<reference evidence="3 4" key="1">
    <citation type="submission" date="2024-03" db="EMBL/GenBank/DDBJ databases">
        <title>Cross-transmission of Acinetobacter junii carrying blaOXA-58 in a neonatal intensive care unit.</title>
        <authorList>
            <person name="Bour M."/>
            <person name="Potron A."/>
            <person name="Lecointe D."/>
        </authorList>
    </citation>
    <scope>NUCLEOTIDE SEQUENCE [LARGE SCALE GENOMIC DNA]</scope>
    <source>
        <strain evidence="3 4">21A3096 case 1</strain>
    </source>
</reference>
<accession>A0ABU8ZDK1</accession>
<comment type="caution">
    <text evidence="3">The sequence shown here is derived from an EMBL/GenBank/DDBJ whole genome shotgun (WGS) entry which is preliminary data.</text>
</comment>
<name>A0ABU8ZDK1_ACIJU</name>
<keyword evidence="2" id="KW-1133">Transmembrane helix</keyword>
<evidence type="ECO:0000256" key="1">
    <source>
        <dbReference type="SAM" id="MobiDB-lite"/>
    </source>
</evidence>
<keyword evidence="2" id="KW-0812">Transmembrane</keyword>